<sequence length="146" mass="15083">MLTNDSTQMGDPGSLKGSEWRGPGVREPLRSPVLYWKHDLGPELERLRGAGMSGPPRGRPGPAAGWGSASAAAVEDSSSQQAPLPRPRRVAAMPAGTRSAVCSSKKEPRDRGLLPLPGPDTATLAPQPAASSQASSGSGSTRFCGR</sequence>
<dbReference type="EMBL" id="OX596095">
    <property type="protein sequence ID" value="CAI9693051.1"/>
    <property type="molecule type" value="Genomic_DNA"/>
</dbReference>
<gene>
    <name evidence="1" type="ORF">MRATA1EN3_LOCUS4264</name>
</gene>
<evidence type="ECO:0000313" key="1">
    <source>
        <dbReference type="EMBL" id="CAI9693051.1"/>
    </source>
</evidence>
<dbReference type="Proteomes" id="UP001162501">
    <property type="component" value="Chromosome 11"/>
</dbReference>
<name>A0ACB0DY96_RANTA</name>
<evidence type="ECO:0000313" key="2">
    <source>
        <dbReference type="Proteomes" id="UP001162501"/>
    </source>
</evidence>
<reference evidence="1" key="1">
    <citation type="submission" date="2023-05" db="EMBL/GenBank/DDBJ databases">
        <authorList>
            <consortium name="ELIXIR-Norway"/>
        </authorList>
    </citation>
    <scope>NUCLEOTIDE SEQUENCE</scope>
</reference>
<organism evidence="1 2">
    <name type="scientific">Rangifer tarandus platyrhynchus</name>
    <name type="common">Svalbard reindeer</name>
    <dbReference type="NCBI Taxonomy" id="3082113"/>
    <lineage>
        <taxon>Eukaryota</taxon>
        <taxon>Metazoa</taxon>
        <taxon>Chordata</taxon>
        <taxon>Craniata</taxon>
        <taxon>Vertebrata</taxon>
        <taxon>Euteleostomi</taxon>
        <taxon>Mammalia</taxon>
        <taxon>Eutheria</taxon>
        <taxon>Laurasiatheria</taxon>
        <taxon>Artiodactyla</taxon>
        <taxon>Ruminantia</taxon>
        <taxon>Pecora</taxon>
        <taxon>Cervidae</taxon>
        <taxon>Odocoileinae</taxon>
        <taxon>Rangifer</taxon>
    </lineage>
</organism>
<accession>A0ACB0DY96</accession>
<proteinExistence type="predicted"/>
<protein>
    <submittedName>
        <fullName evidence="1">Uncharacterized protein</fullName>
    </submittedName>
</protein>